<evidence type="ECO:0000313" key="3">
    <source>
        <dbReference type="EMBL" id="KAJ1191881.1"/>
    </source>
</evidence>
<name>A0AAV7UTC6_PLEWA</name>
<gene>
    <name evidence="3" type="ORF">NDU88_001194</name>
</gene>
<evidence type="ECO:0000256" key="2">
    <source>
        <dbReference type="SAM" id="MobiDB-lite"/>
    </source>
</evidence>
<organism evidence="3 4">
    <name type="scientific">Pleurodeles waltl</name>
    <name type="common">Iberian ribbed newt</name>
    <dbReference type="NCBI Taxonomy" id="8319"/>
    <lineage>
        <taxon>Eukaryota</taxon>
        <taxon>Metazoa</taxon>
        <taxon>Chordata</taxon>
        <taxon>Craniata</taxon>
        <taxon>Vertebrata</taxon>
        <taxon>Euteleostomi</taxon>
        <taxon>Amphibia</taxon>
        <taxon>Batrachia</taxon>
        <taxon>Caudata</taxon>
        <taxon>Salamandroidea</taxon>
        <taxon>Salamandridae</taxon>
        <taxon>Pleurodelinae</taxon>
        <taxon>Pleurodeles</taxon>
    </lineage>
</organism>
<feature type="region of interest" description="Disordered" evidence="2">
    <location>
        <begin position="1"/>
        <end position="20"/>
    </location>
</feature>
<keyword evidence="4" id="KW-1185">Reference proteome</keyword>
<accession>A0AAV7UTC6</accession>
<proteinExistence type="predicted"/>
<dbReference type="AlphaFoldDB" id="A0AAV7UTC6"/>
<reference evidence="3" key="1">
    <citation type="journal article" date="2022" name="bioRxiv">
        <title>Sequencing and chromosome-scale assembly of the giantPleurodeles waltlgenome.</title>
        <authorList>
            <person name="Brown T."/>
            <person name="Elewa A."/>
            <person name="Iarovenko S."/>
            <person name="Subramanian E."/>
            <person name="Araus A.J."/>
            <person name="Petzold A."/>
            <person name="Susuki M."/>
            <person name="Suzuki K.-i.T."/>
            <person name="Hayashi T."/>
            <person name="Toyoda A."/>
            <person name="Oliveira C."/>
            <person name="Osipova E."/>
            <person name="Leigh N.D."/>
            <person name="Simon A."/>
            <person name="Yun M.H."/>
        </authorList>
    </citation>
    <scope>NUCLEOTIDE SEQUENCE</scope>
    <source>
        <strain evidence="3">20211129_DDA</strain>
        <tissue evidence="3">Liver</tissue>
    </source>
</reference>
<dbReference type="Proteomes" id="UP001066276">
    <property type="component" value="Chromosome 2_2"/>
</dbReference>
<evidence type="ECO:0000313" key="4">
    <source>
        <dbReference type="Proteomes" id="UP001066276"/>
    </source>
</evidence>
<feature type="compositionally biased region" description="Basic and acidic residues" evidence="2">
    <location>
        <begin position="1"/>
        <end position="15"/>
    </location>
</feature>
<keyword evidence="1" id="KW-0175">Coiled coil</keyword>
<dbReference type="EMBL" id="JANPWB010000004">
    <property type="protein sequence ID" value="KAJ1191881.1"/>
    <property type="molecule type" value="Genomic_DNA"/>
</dbReference>
<feature type="coiled-coil region" evidence="1">
    <location>
        <begin position="60"/>
        <end position="87"/>
    </location>
</feature>
<evidence type="ECO:0000256" key="1">
    <source>
        <dbReference type="SAM" id="Coils"/>
    </source>
</evidence>
<protein>
    <submittedName>
        <fullName evidence="3">Uncharacterized protein</fullName>
    </submittedName>
</protein>
<sequence>MGNHDRSQLPFEKKKPSQPACVYVGEDSPDGDPIWASLEMDVKALLPEVRHRLFTFNPKIDTLTNKLNQMSNKLEKSEGHLDELNLRASDSVPHLPTAAYPAPSTLTLPFSRTIIMQLYSSMCFLDPVFEAKKNKDWQ</sequence>
<comment type="caution">
    <text evidence="3">The sequence shown here is derived from an EMBL/GenBank/DDBJ whole genome shotgun (WGS) entry which is preliminary data.</text>
</comment>